<organism evidence="2 3">
    <name type="scientific">Triparma strigata</name>
    <dbReference type="NCBI Taxonomy" id="1606541"/>
    <lineage>
        <taxon>Eukaryota</taxon>
        <taxon>Sar</taxon>
        <taxon>Stramenopiles</taxon>
        <taxon>Ochrophyta</taxon>
        <taxon>Bolidophyceae</taxon>
        <taxon>Parmales</taxon>
        <taxon>Triparmaceae</taxon>
        <taxon>Triparma</taxon>
    </lineage>
</organism>
<accession>A0A9W7A9E3</accession>
<evidence type="ECO:0000313" key="3">
    <source>
        <dbReference type="Proteomes" id="UP001165085"/>
    </source>
</evidence>
<keyword evidence="1" id="KW-0732">Signal</keyword>
<evidence type="ECO:0000313" key="2">
    <source>
        <dbReference type="EMBL" id="GMH67949.1"/>
    </source>
</evidence>
<protein>
    <submittedName>
        <fullName evidence="2">Uncharacterized protein</fullName>
    </submittedName>
</protein>
<proteinExistence type="predicted"/>
<dbReference type="OrthoDB" id="10264149at2759"/>
<dbReference type="EMBL" id="BRXY01000121">
    <property type="protein sequence ID" value="GMH67949.1"/>
    <property type="molecule type" value="Genomic_DNA"/>
</dbReference>
<feature type="signal peptide" evidence="1">
    <location>
        <begin position="1"/>
        <end position="23"/>
    </location>
</feature>
<keyword evidence="3" id="KW-1185">Reference proteome</keyword>
<comment type="caution">
    <text evidence="2">The sequence shown here is derived from an EMBL/GenBank/DDBJ whole genome shotgun (WGS) entry which is preliminary data.</text>
</comment>
<name>A0A9W7A9E3_9STRA</name>
<evidence type="ECO:0000256" key="1">
    <source>
        <dbReference type="SAM" id="SignalP"/>
    </source>
</evidence>
<dbReference type="AlphaFoldDB" id="A0A9W7A9E3"/>
<dbReference type="Proteomes" id="UP001165085">
    <property type="component" value="Unassembled WGS sequence"/>
</dbReference>
<gene>
    <name evidence="2" type="ORF">TrST_g4178</name>
</gene>
<reference evidence="3" key="1">
    <citation type="journal article" date="2023" name="Commun. Biol.">
        <title>Genome analysis of Parmales, the sister group of diatoms, reveals the evolutionary specialization of diatoms from phago-mixotrophs to photoautotrophs.</title>
        <authorList>
            <person name="Ban H."/>
            <person name="Sato S."/>
            <person name="Yoshikawa S."/>
            <person name="Yamada K."/>
            <person name="Nakamura Y."/>
            <person name="Ichinomiya M."/>
            <person name="Sato N."/>
            <person name="Blanc-Mathieu R."/>
            <person name="Endo H."/>
            <person name="Kuwata A."/>
            <person name="Ogata H."/>
        </authorList>
    </citation>
    <scope>NUCLEOTIDE SEQUENCE [LARGE SCALE GENOMIC DNA]</scope>
    <source>
        <strain evidence="3">NIES 3701</strain>
    </source>
</reference>
<feature type="chain" id="PRO_5040932382" evidence="1">
    <location>
        <begin position="24"/>
        <end position="83"/>
    </location>
</feature>
<sequence length="83" mass="9519">MLPQIPLHHVLSLTLIITNLLHHLPFIVFPEMAQPLPVEGEKQQQRTDTGYATTAYRDAMKVKAYYTDARLRLRPALSMNGIY</sequence>